<organism evidence="2 3">
    <name type="scientific">Porphyromonas crevioricanis</name>
    <dbReference type="NCBI Taxonomy" id="393921"/>
    <lineage>
        <taxon>Bacteria</taxon>
        <taxon>Pseudomonadati</taxon>
        <taxon>Bacteroidota</taxon>
        <taxon>Bacteroidia</taxon>
        <taxon>Bacteroidales</taxon>
        <taxon>Porphyromonadaceae</taxon>
        <taxon>Porphyromonas</taxon>
    </lineage>
</organism>
<dbReference type="Proteomes" id="UP000030136">
    <property type="component" value="Unassembled WGS sequence"/>
</dbReference>
<evidence type="ECO:0000313" key="3">
    <source>
        <dbReference type="Proteomes" id="UP000030136"/>
    </source>
</evidence>
<evidence type="ECO:0000256" key="1">
    <source>
        <dbReference type="SAM" id="Phobius"/>
    </source>
</evidence>
<protein>
    <submittedName>
        <fullName evidence="2">Uncharacterized protein</fullName>
    </submittedName>
</protein>
<dbReference type="RefSeq" id="WP_023936060.1">
    <property type="nucleotide sequence ID" value="NZ_FUXH01000005.1"/>
</dbReference>
<accession>A0AB34PEE1</accession>
<keyword evidence="1" id="KW-0472">Membrane</keyword>
<keyword evidence="1" id="KW-0812">Transmembrane</keyword>
<proteinExistence type="predicted"/>
<comment type="caution">
    <text evidence="2">The sequence shown here is derived from an EMBL/GenBank/DDBJ whole genome shotgun (WGS) entry which is preliminary data.</text>
</comment>
<keyword evidence="1" id="KW-1133">Transmembrane helix</keyword>
<feature type="transmembrane region" description="Helical" evidence="1">
    <location>
        <begin position="12"/>
        <end position="35"/>
    </location>
</feature>
<dbReference type="EMBL" id="JQJC01000023">
    <property type="protein sequence ID" value="KGN93764.1"/>
    <property type="molecule type" value="Genomic_DNA"/>
</dbReference>
<dbReference type="AlphaFoldDB" id="A0AB34PEE1"/>
<name>A0AB34PEE1_9PORP</name>
<feature type="transmembrane region" description="Helical" evidence="1">
    <location>
        <begin position="41"/>
        <end position="61"/>
    </location>
</feature>
<gene>
    <name evidence="2" type="ORF">HQ38_08285</name>
</gene>
<evidence type="ECO:0000313" key="2">
    <source>
        <dbReference type="EMBL" id="KGN93764.1"/>
    </source>
</evidence>
<sequence>MKDKQHSKAKSIFSYIVLGLILAIIIAASICTLVLEGPKLQVIWMGGGLLILNLLILLVFVGRNIR</sequence>
<reference evidence="2 3" key="1">
    <citation type="submission" date="2014-08" db="EMBL/GenBank/DDBJ databases">
        <title>Porphyromonas crevioricanis strain:COT-253_OH1447 Genome sequencing.</title>
        <authorList>
            <person name="Wallis C."/>
            <person name="Deusch O."/>
            <person name="O'Flynn C."/>
            <person name="Davis I."/>
            <person name="Jospin G."/>
            <person name="Darling A.E."/>
            <person name="Coil D.A."/>
            <person name="Alexiev A."/>
            <person name="Horsfall A."/>
            <person name="Kirkwood N."/>
            <person name="Harris S."/>
            <person name="Eisen J.A."/>
        </authorList>
    </citation>
    <scope>NUCLEOTIDE SEQUENCE [LARGE SCALE GENOMIC DNA]</scope>
    <source>
        <strain evidence="3">COT-253 OH1447</strain>
    </source>
</reference>